<dbReference type="SUPFAM" id="SSF52540">
    <property type="entry name" value="P-loop containing nucleoside triphosphate hydrolases"/>
    <property type="match status" value="1"/>
</dbReference>
<comment type="similarity">
    <text evidence="1">Belongs to the TRAFAC class TrmE-Era-EngA-EngB-Septin-like GTPase superfamily. AIG1/Toc34/Toc159-like paraseptin GTPase family. IAN subfamily.</text>
</comment>
<dbReference type="InterPro" id="IPR045058">
    <property type="entry name" value="GIMA/IAN/Toc"/>
</dbReference>
<dbReference type="EnsemblMetazoa" id="BGLB016943-RA">
    <property type="protein sequence ID" value="BGLB016943-PA"/>
    <property type="gene ID" value="BGLB016943"/>
</dbReference>
<dbReference type="VEuPathDB" id="VectorBase:BGLAX_033551"/>
<dbReference type="OrthoDB" id="10061751at2759"/>
<dbReference type="GO" id="GO:0005525">
    <property type="term" value="F:GTP binding"/>
    <property type="evidence" value="ECO:0007669"/>
    <property type="project" value="UniProtKB-KW"/>
</dbReference>
<dbReference type="InterPro" id="IPR006703">
    <property type="entry name" value="G_AIG1"/>
</dbReference>
<keyword evidence="4" id="KW-0175">Coiled coil</keyword>
<evidence type="ECO:0000256" key="4">
    <source>
        <dbReference type="SAM" id="Coils"/>
    </source>
</evidence>
<evidence type="ECO:0000313" key="6">
    <source>
        <dbReference type="EnsemblMetazoa" id="BGLB016943-PA"/>
    </source>
</evidence>
<evidence type="ECO:0000259" key="5">
    <source>
        <dbReference type="PROSITE" id="PS51720"/>
    </source>
</evidence>
<name>A0A2C9KAC8_BIOGL</name>
<feature type="domain" description="AIG1-type G" evidence="5">
    <location>
        <begin position="37"/>
        <end position="253"/>
    </location>
</feature>
<dbReference type="PANTHER" id="PTHR10903">
    <property type="entry name" value="GTPASE, IMAP FAMILY MEMBER-RELATED"/>
    <property type="match status" value="1"/>
</dbReference>
<dbReference type="Pfam" id="PF04548">
    <property type="entry name" value="AIG1"/>
    <property type="match status" value="1"/>
</dbReference>
<organism evidence="6 7">
    <name type="scientific">Biomphalaria glabrata</name>
    <name type="common">Bloodfluke planorb</name>
    <name type="synonym">Freshwater snail</name>
    <dbReference type="NCBI Taxonomy" id="6526"/>
    <lineage>
        <taxon>Eukaryota</taxon>
        <taxon>Metazoa</taxon>
        <taxon>Spiralia</taxon>
        <taxon>Lophotrochozoa</taxon>
        <taxon>Mollusca</taxon>
        <taxon>Gastropoda</taxon>
        <taxon>Heterobranchia</taxon>
        <taxon>Euthyneura</taxon>
        <taxon>Panpulmonata</taxon>
        <taxon>Hygrophila</taxon>
        <taxon>Lymnaeoidea</taxon>
        <taxon>Planorbidae</taxon>
        <taxon>Biomphalaria</taxon>
    </lineage>
</organism>
<feature type="coiled-coil region" evidence="4">
    <location>
        <begin position="344"/>
        <end position="404"/>
    </location>
</feature>
<evidence type="ECO:0000256" key="3">
    <source>
        <dbReference type="ARBA" id="ARBA00023134"/>
    </source>
</evidence>
<evidence type="ECO:0000256" key="1">
    <source>
        <dbReference type="ARBA" id="ARBA00008535"/>
    </source>
</evidence>
<dbReference type="PROSITE" id="PS51720">
    <property type="entry name" value="G_AIG1"/>
    <property type="match status" value="1"/>
</dbReference>
<dbReference type="VEuPathDB" id="VectorBase:BGLB016943"/>
<dbReference type="AlphaFoldDB" id="A0A2C9KAC8"/>
<proteinExistence type="inferred from homology"/>
<dbReference type="Gene3D" id="3.40.50.300">
    <property type="entry name" value="P-loop containing nucleotide triphosphate hydrolases"/>
    <property type="match status" value="1"/>
</dbReference>
<reference evidence="6" key="1">
    <citation type="submission" date="2020-05" db="UniProtKB">
        <authorList>
            <consortium name="EnsemblMetazoa"/>
        </authorList>
    </citation>
    <scope>IDENTIFICATION</scope>
    <source>
        <strain evidence="6">BB02</strain>
    </source>
</reference>
<keyword evidence="3" id="KW-0342">GTP-binding</keyword>
<keyword evidence="2" id="KW-0547">Nucleotide-binding</keyword>
<accession>A0A2C9KAC8</accession>
<dbReference type="PANTHER" id="PTHR10903:SF184">
    <property type="entry name" value="GTP-BINDING PROTEIN A"/>
    <property type="match status" value="1"/>
</dbReference>
<sequence>MRIAAHLLPYCQKEDPGVNERLLSNSWTMSAKVNKGKTSLNVLLVGKTGHGKSATGNSILQEKLFTAKSSMTSVTKSVSLSFSEKGNERILVADTAGYADTESDRSGGKTENVQLVIDQVRQALVMFPPGYDAILYVTRFDIRYTAEEMETFQIIRKVIGTTSFKRRGILVFTHGDAFDQEEIGMSFNDWCRGQTGHFKTILNHFGKRVVLMNNRADAETKASQLNQLLTEIRYVQQTSKYNRYSMSNFIASEEGRSQIVDYYKKDDMVRSVEKRVTEISQRLKKLNGSPLQKIRSAQSIQNCIASEIQNIESEDKGTGLFEIQLKKLDLLKQTAEDVKSRAVKEDLEERRLEAIRQRKMELEQERETLEERRRCQERELERELEEKARKRSEYARQKQKEEEVWKDMENIVTTGAVVISVAKVAWTIFRALRG</sequence>
<evidence type="ECO:0000313" key="7">
    <source>
        <dbReference type="Proteomes" id="UP000076420"/>
    </source>
</evidence>
<gene>
    <name evidence="6" type="primary">106080244</name>
</gene>
<dbReference type="InterPro" id="IPR027417">
    <property type="entry name" value="P-loop_NTPase"/>
</dbReference>
<dbReference type="Proteomes" id="UP000076420">
    <property type="component" value="Unassembled WGS sequence"/>
</dbReference>
<evidence type="ECO:0000256" key="2">
    <source>
        <dbReference type="ARBA" id="ARBA00022741"/>
    </source>
</evidence>
<protein>
    <recommendedName>
        <fullName evidence="5">AIG1-type G domain-containing protein</fullName>
    </recommendedName>
</protein>